<comment type="caution">
    <text evidence="1">The sequence shown here is derived from an EMBL/GenBank/DDBJ whole genome shotgun (WGS) entry which is preliminary data.</text>
</comment>
<gene>
    <name evidence="1" type="ORF">HHL24_27110</name>
</gene>
<protein>
    <submittedName>
        <fullName evidence="1">Uncharacterized protein</fullName>
    </submittedName>
</protein>
<sequence length="163" mass="17574">MRTTVHLFHFPPASERSAHGAASAFVVGVNDQLDVYLSEPHTLAADSANLLQDVLVDVLRRGDLDDSEHVARLLRGKHPSDFEIGEEVDDGTENHGTYAGIHEVDIPDRTICIVPIESGGWSFSVTSSSGASAFGSRGHYATISEAVRAARQMHGDANIEVLR</sequence>
<evidence type="ECO:0000313" key="2">
    <source>
        <dbReference type="Proteomes" id="UP000544134"/>
    </source>
</evidence>
<proteinExistence type="predicted"/>
<dbReference type="AlphaFoldDB" id="A0A848IP60"/>
<accession>A0A848IP60</accession>
<evidence type="ECO:0000313" key="1">
    <source>
        <dbReference type="EMBL" id="NMM01595.1"/>
    </source>
</evidence>
<name>A0A848IP60_9BURK</name>
<reference evidence="1 2" key="1">
    <citation type="submission" date="2020-04" db="EMBL/GenBank/DDBJ databases">
        <title>Paraburkholderia sp. RP-4-7 isolated from soil.</title>
        <authorList>
            <person name="Dahal R.H."/>
        </authorList>
    </citation>
    <scope>NUCLEOTIDE SEQUENCE [LARGE SCALE GENOMIC DNA]</scope>
    <source>
        <strain evidence="1 2">RP-4-7</strain>
    </source>
</reference>
<dbReference type="EMBL" id="JABBGJ010000031">
    <property type="protein sequence ID" value="NMM01595.1"/>
    <property type="molecule type" value="Genomic_DNA"/>
</dbReference>
<dbReference type="RefSeq" id="WP_169488421.1">
    <property type="nucleotide sequence ID" value="NZ_JABBGJ010000031.1"/>
</dbReference>
<keyword evidence="2" id="KW-1185">Reference proteome</keyword>
<dbReference type="Proteomes" id="UP000544134">
    <property type="component" value="Unassembled WGS sequence"/>
</dbReference>
<organism evidence="1 2">
    <name type="scientific">Paraburkholderia polaris</name>
    <dbReference type="NCBI Taxonomy" id="2728848"/>
    <lineage>
        <taxon>Bacteria</taxon>
        <taxon>Pseudomonadati</taxon>
        <taxon>Pseudomonadota</taxon>
        <taxon>Betaproteobacteria</taxon>
        <taxon>Burkholderiales</taxon>
        <taxon>Burkholderiaceae</taxon>
        <taxon>Paraburkholderia</taxon>
    </lineage>
</organism>